<evidence type="ECO:0000313" key="1">
    <source>
        <dbReference type="EMBL" id="KKK97138.1"/>
    </source>
</evidence>
<reference evidence="1" key="1">
    <citation type="journal article" date="2015" name="Nature">
        <title>Complex archaea that bridge the gap between prokaryotes and eukaryotes.</title>
        <authorList>
            <person name="Spang A."/>
            <person name="Saw J.H."/>
            <person name="Jorgensen S.L."/>
            <person name="Zaremba-Niedzwiedzka K."/>
            <person name="Martijn J."/>
            <person name="Lind A.E."/>
            <person name="van Eijk R."/>
            <person name="Schleper C."/>
            <person name="Guy L."/>
            <person name="Ettema T.J."/>
        </authorList>
    </citation>
    <scope>NUCLEOTIDE SEQUENCE</scope>
</reference>
<sequence>MITYPDYSEDSVRVIRGICLGVI</sequence>
<comment type="caution">
    <text evidence="1">The sequence shown here is derived from an EMBL/GenBank/DDBJ whole genome shotgun (WGS) entry which is preliminary data.</text>
</comment>
<dbReference type="AlphaFoldDB" id="A0A0F8ZTK0"/>
<organism evidence="1">
    <name type="scientific">marine sediment metagenome</name>
    <dbReference type="NCBI Taxonomy" id="412755"/>
    <lineage>
        <taxon>unclassified sequences</taxon>
        <taxon>metagenomes</taxon>
        <taxon>ecological metagenomes</taxon>
    </lineage>
</organism>
<proteinExistence type="predicted"/>
<gene>
    <name evidence="1" type="ORF">LCGC14_2655700</name>
</gene>
<protein>
    <submittedName>
        <fullName evidence="1">Uncharacterized protein</fullName>
    </submittedName>
</protein>
<dbReference type="EMBL" id="LAZR01046179">
    <property type="protein sequence ID" value="KKK97138.1"/>
    <property type="molecule type" value="Genomic_DNA"/>
</dbReference>
<accession>A0A0F8ZTK0</accession>
<name>A0A0F8ZTK0_9ZZZZ</name>
<feature type="non-terminal residue" evidence="1">
    <location>
        <position position="23"/>
    </location>
</feature>